<evidence type="ECO:0000256" key="1">
    <source>
        <dbReference type="ARBA" id="ARBA00022723"/>
    </source>
</evidence>
<feature type="compositionally biased region" description="Pro residues" evidence="5">
    <location>
        <begin position="71"/>
        <end position="80"/>
    </location>
</feature>
<sequence>MASSSTSEAQIKGEIARLTASINQHKSGHPVVSGHPGVVRTSSRNNTYVNPNYKPPNKYSRPTYNVVQRPTPAPRPPVIKPPTMEVKDVVLNGVAFESSGRTLVRKDLPKPVSSGPSTSRPPPVHHHQHPFARKSGHLIPTSRVYKPKSSRGRHGRPINRNMTLNNTTRPYQGRRTSTKRLKYSDKPCPRFTTTGACSRGLTCLYQHDPSKIAICWNFLHGNCPNTADSCNLSHDPTPERTPLCLHFLNKGRCTRDNCPFPHVNVGARKGVCRDFAVLGYCEKGLDCDNQHVRECPDFAEKGTCSTKGCKLPHVIRANRTRKPAPTELHAETPPTSGSSAAGSVSVGTDDISTFEQQQQPLVTADLAQLGDEYISLTFNESESSEEESDEDEDEDDEDEEGSDPNDMEHESV</sequence>
<dbReference type="Proteomes" id="UP000076154">
    <property type="component" value="Unassembled WGS sequence"/>
</dbReference>
<feature type="zinc finger region" description="C3H1-type" evidence="4">
    <location>
        <begin position="182"/>
        <end position="210"/>
    </location>
</feature>
<evidence type="ECO:0000313" key="8">
    <source>
        <dbReference type="Proteomes" id="UP000076154"/>
    </source>
</evidence>
<keyword evidence="2 4" id="KW-0863">Zinc-finger</keyword>
<feature type="region of interest" description="Disordered" evidence="5">
    <location>
        <begin position="22"/>
        <end position="80"/>
    </location>
</feature>
<dbReference type="InParanoid" id="A0A369JA91"/>
<dbReference type="EMBL" id="LUEZ02000138">
    <property type="protein sequence ID" value="RDB15776.1"/>
    <property type="molecule type" value="Genomic_DNA"/>
</dbReference>
<evidence type="ECO:0000256" key="2">
    <source>
        <dbReference type="ARBA" id="ARBA00022771"/>
    </source>
</evidence>
<feature type="zinc finger region" description="C3H1-type" evidence="4">
    <location>
        <begin position="266"/>
        <end position="294"/>
    </location>
</feature>
<dbReference type="PANTHER" id="PTHR46156:SF1">
    <property type="entry name" value="ZINC FINGER CCCH DOMAIN-CONTAINING PROTEIN 3"/>
    <property type="match status" value="1"/>
</dbReference>
<feature type="zinc finger region" description="C3H1-type" evidence="4">
    <location>
        <begin position="214"/>
        <end position="237"/>
    </location>
</feature>
<accession>A0A369JA91</accession>
<evidence type="ECO:0000256" key="4">
    <source>
        <dbReference type="PROSITE-ProRule" id="PRU00723"/>
    </source>
</evidence>
<dbReference type="SUPFAM" id="SSF90229">
    <property type="entry name" value="CCCH zinc finger"/>
    <property type="match status" value="2"/>
</dbReference>
<feature type="region of interest" description="Disordered" evidence="5">
    <location>
        <begin position="316"/>
        <end position="346"/>
    </location>
</feature>
<dbReference type="InterPro" id="IPR000571">
    <property type="entry name" value="Znf_CCCH"/>
</dbReference>
<gene>
    <name evidence="7" type="primary">ZC3H3</name>
    <name evidence="7" type="ORF">Hypma_003705</name>
</gene>
<dbReference type="PROSITE" id="PS50103">
    <property type="entry name" value="ZF_C3H1"/>
    <property type="match status" value="4"/>
</dbReference>
<feature type="compositionally biased region" description="Basic residues" evidence="5">
    <location>
        <begin position="123"/>
        <end position="136"/>
    </location>
</feature>
<organism evidence="7 8">
    <name type="scientific">Hypsizygus marmoreus</name>
    <name type="common">White beech mushroom</name>
    <name type="synonym">Agaricus marmoreus</name>
    <dbReference type="NCBI Taxonomy" id="39966"/>
    <lineage>
        <taxon>Eukaryota</taxon>
        <taxon>Fungi</taxon>
        <taxon>Dikarya</taxon>
        <taxon>Basidiomycota</taxon>
        <taxon>Agaricomycotina</taxon>
        <taxon>Agaricomycetes</taxon>
        <taxon>Agaricomycetidae</taxon>
        <taxon>Agaricales</taxon>
        <taxon>Tricholomatineae</taxon>
        <taxon>Lyophyllaceae</taxon>
        <taxon>Hypsizygus</taxon>
    </lineage>
</organism>
<dbReference type="FunFam" id="4.10.1000.10:FF:000035">
    <property type="entry name" value="CCCH zinc finger protein, variant"/>
    <property type="match status" value="1"/>
</dbReference>
<feature type="compositionally biased region" description="Low complexity" evidence="5">
    <location>
        <begin position="332"/>
        <end position="346"/>
    </location>
</feature>
<comment type="caution">
    <text evidence="7">The sequence shown here is derived from an EMBL/GenBank/DDBJ whole genome shotgun (WGS) entry which is preliminary data.</text>
</comment>
<dbReference type="GO" id="GO:0005634">
    <property type="term" value="C:nucleus"/>
    <property type="evidence" value="ECO:0007669"/>
    <property type="project" value="TreeGrafter"/>
</dbReference>
<feature type="compositionally biased region" description="Low complexity" evidence="5">
    <location>
        <begin position="29"/>
        <end position="39"/>
    </location>
</feature>
<evidence type="ECO:0000256" key="5">
    <source>
        <dbReference type="SAM" id="MobiDB-lite"/>
    </source>
</evidence>
<dbReference type="InterPro" id="IPR036855">
    <property type="entry name" value="Znf_CCCH_sf"/>
</dbReference>
<protein>
    <submittedName>
        <fullName evidence="7">Zinc finger CCCH domain-containing protein 3</fullName>
    </submittedName>
</protein>
<dbReference type="Pfam" id="PF00642">
    <property type="entry name" value="zf-CCCH"/>
    <property type="match status" value="1"/>
</dbReference>
<dbReference type="AlphaFoldDB" id="A0A369JA91"/>
<feature type="zinc finger region" description="C3H1-type" evidence="4">
    <location>
        <begin position="238"/>
        <end position="265"/>
    </location>
</feature>
<evidence type="ECO:0000313" key="7">
    <source>
        <dbReference type="EMBL" id="RDB15776.1"/>
    </source>
</evidence>
<feature type="compositionally biased region" description="Basic residues" evidence="5">
    <location>
        <begin position="145"/>
        <end position="157"/>
    </location>
</feature>
<keyword evidence="8" id="KW-1185">Reference proteome</keyword>
<dbReference type="GO" id="GO:0008270">
    <property type="term" value="F:zinc ion binding"/>
    <property type="evidence" value="ECO:0007669"/>
    <property type="project" value="UniProtKB-KW"/>
</dbReference>
<evidence type="ECO:0000259" key="6">
    <source>
        <dbReference type="PROSITE" id="PS50103"/>
    </source>
</evidence>
<keyword evidence="3 4" id="KW-0862">Zinc</keyword>
<feature type="compositionally biased region" description="Acidic residues" evidence="5">
    <location>
        <begin position="382"/>
        <end position="405"/>
    </location>
</feature>
<feature type="domain" description="C3H1-type" evidence="6">
    <location>
        <begin position="266"/>
        <end position="294"/>
    </location>
</feature>
<feature type="domain" description="C3H1-type" evidence="6">
    <location>
        <begin position="238"/>
        <end position="265"/>
    </location>
</feature>
<dbReference type="Gene3D" id="4.10.1000.10">
    <property type="entry name" value="Zinc finger, CCCH-type"/>
    <property type="match status" value="2"/>
</dbReference>
<feature type="compositionally biased region" description="Polar residues" evidence="5">
    <location>
        <begin position="160"/>
        <end position="170"/>
    </location>
</feature>
<feature type="region of interest" description="Disordered" evidence="5">
    <location>
        <begin position="373"/>
        <end position="412"/>
    </location>
</feature>
<evidence type="ECO:0000256" key="3">
    <source>
        <dbReference type="ARBA" id="ARBA00022833"/>
    </source>
</evidence>
<keyword evidence="1 4" id="KW-0479">Metal-binding</keyword>
<feature type="compositionally biased region" description="Polar residues" evidence="5">
    <location>
        <begin position="40"/>
        <end position="50"/>
    </location>
</feature>
<feature type="region of interest" description="Disordered" evidence="5">
    <location>
        <begin position="102"/>
        <end position="178"/>
    </location>
</feature>
<proteinExistence type="predicted"/>
<dbReference type="PANTHER" id="PTHR46156">
    <property type="entry name" value="CCCH ZINGC FINGER"/>
    <property type="match status" value="1"/>
</dbReference>
<name>A0A369JA91_HYPMA</name>
<feature type="domain" description="C3H1-type" evidence="6">
    <location>
        <begin position="214"/>
        <end position="237"/>
    </location>
</feature>
<reference evidence="7" key="1">
    <citation type="submission" date="2018-04" db="EMBL/GenBank/DDBJ databases">
        <title>Whole genome sequencing of Hypsizygus marmoreus.</title>
        <authorList>
            <person name="Choi I.-G."/>
            <person name="Min B."/>
            <person name="Kim J.-G."/>
            <person name="Kim S."/>
            <person name="Oh Y.-L."/>
            <person name="Kong W.-S."/>
            <person name="Park H."/>
            <person name="Jeong J."/>
            <person name="Song E.-S."/>
        </authorList>
    </citation>
    <scope>NUCLEOTIDE SEQUENCE [LARGE SCALE GENOMIC DNA]</scope>
    <source>
        <strain evidence="7">51987-8</strain>
    </source>
</reference>
<dbReference type="STRING" id="39966.A0A369JA91"/>
<feature type="domain" description="C3H1-type" evidence="6">
    <location>
        <begin position="182"/>
        <end position="210"/>
    </location>
</feature>
<dbReference type="SMART" id="SM00356">
    <property type="entry name" value="ZnF_C3H1"/>
    <property type="match status" value="4"/>
</dbReference>
<dbReference type="OrthoDB" id="410307at2759"/>